<evidence type="ECO:0000256" key="4">
    <source>
        <dbReference type="ARBA" id="ARBA00022452"/>
    </source>
</evidence>
<dbReference type="GO" id="GO:0009297">
    <property type="term" value="P:pilus assembly"/>
    <property type="evidence" value="ECO:0007669"/>
    <property type="project" value="InterPro"/>
</dbReference>
<dbReference type="InterPro" id="IPR043142">
    <property type="entry name" value="PapC-like_C_sf"/>
</dbReference>
<keyword evidence="7" id="KW-0472">Membrane</keyword>
<dbReference type="Gene3D" id="3.10.20.410">
    <property type="match status" value="1"/>
</dbReference>
<keyword evidence="8" id="KW-0998">Cell outer membrane</keyword>
<evidence type="ECO:0000313" key="11">
    <source>
        <dbReference type="EMBL" id="OSL50904.1"/>
    </source>
</evidence>
<proteinExistence type="inferred from homology"/>
<dbReference type="InterPro" id="IPR025949">
    <property type="entry name" value="PapC-like_C"/>
</dbReference>
<dbReference type="InterPro" id="IPR000015">
    <property type="entry name" value="Fimb_usher"/>
</dbReference>
<dbReference type="GO" id="GO:0015473">
    <property type="term" value="F:fimbrial usher porin activity"/>
    <property type="evidence" value="ECO:0007669"/>
    <property type="project" value="InterPro"/>
</dbReference>
<dbReference type="InterPro" id="IPR042186">
    <property type="entry name" value="FimD_plug_dom"/>
</dbReference>
<evidence type="ECO:0000256" key="2">
    <source>
        <dbReference type="ARBA" id="ARBA00008064"/>
    </source>
</evidence>
<evidence type="ECO:0000259" key="10">
    <source>
        <dbReference type="Pfam" id="PF13954"/>
    </source>
</evidence>
<comment type="caution">
    <text evidence="11">The sequence shown here is derived from an EMBL/GenBank/DDBJ whole genome shotgun (WGS) entry which is preliminary data.</text>
</comment>
<dbReference type="InterPro" id="IPR025885">
    <property type="entry name" value="PapC_N"/>
</dbReference>
<evidence type="ECO:0000256" key="1">
    <source>
        <dbReference type="ARBA" id="ARBA00004571"/>
    </source>
</evidence>
<dbReference type="PANTHER" id="PTHR30451">
    <property type="entry name" value="OUTER MEMBRANE USHER PROTEIN"/>
    <property type="match status" value="1"/>
</dbReference>
<name>A0AAJ3U284_ECOLX</name>
<evidence type="ECO:0000256" key="7">
    <source>
        <dbReference type="ARBA" id="ARBA00023136"/>
    </source>
</evidence>
<evidence type="ECO:0000256" key="6">
    <source>
        <dbReference type="ARBA" id="ARBA00022729"/>
    </source>
</evidence>
<comment type="subcellular location">
    <subcellularLocation>
        <location evidence="1">Cell outer membrane</location>
        <topology evidence="1">Multi-pass membrane protein</topology>
    </subcellularLocation>
</comment>
<dbReference type="AlphaFoldDB" id="A0AAJ3U284"/>
<dbReference type="Gene3D" id="2.60.40.3110">
    <property type="match status" value="1"/>
</dbReference>
<keyword evidence="5" id="KW-0812">Transmembrane</keyword>
<feature type="domain" description="PapC N-terminal" evidence="10">
    <location>
        <begin position="39"/>
        <end position="189"/>
    </location>
</feature>
<evidence type="ECO:0000256" key="5">
    <source>
        <dbReference type="ARBA" id="ARBA00022692"/>
    </source>
</evidence>
<dbReference type="Gene3D" id="2.60.40.2610">
    <property type="entry name" value="Outer membrane usher protein FimD, plug domain"/>
    <property type="match status" value="1"/>
</dbReference>
<protein>
    <submittedName>
        <fullName evidence="11">Outer membrane usher protein HtrE (Heat shock protein E)</fullName>
    </submittedName>
</protein>
<gene>
    <name evidence="11" type="ORF">EATG_03431</name>
</gene>
<feature type="domain" description="PapC-like C-terminal" evidence="9">
    <location>
        <begin position="783"/>
        <end position="849"/>
    </location>
</feature>
<dbReference type="NCBIfam" id="NF007337">
    <property type="entry name" value="PRK09828.1"/>
    <property type="match status" value="1"/>
</dbReference>
<comment type="similarity">
    <text evidence="2">Belongs to the fimbrial export usher family.</text>
</comment>
<keyword evidence="4" id="KW-1134">Transmembrane beta strand</keyword>
<evidence type="ECO:0000256" key="8">
    <source>
        <dbReference type="ARBA" id="ARBA00023237"/>
    </source>
</evidence>
<reference evidence="11 12" key="1">
    <citation type="submission" date="2010-04" db="EMBL/GenBank/DDBJ databases">
        <title>The Genome Sequence of Escherichia coli H605.</title>
        <authorList>
            <consortium name="The Broad Institute Genome Sequencing Platform"/>
            <consortium name="The Broad Institute Genome Sequencing Center for Infectious Disease"/>
            <person name="Feldgarden M."/>
            <person name="Gordon D.M."/>
            <person name="Johnson J.R."/>
            <person name="Johnston B.D."/>
            <person name="Young S."/>
            <person name="Zeng Q."/>
            <person name="Koehrsen M."/>
            <person name="Alvarado L."/>
            <person name="Berlin A.M."/>
            <person name="Borenstein D."/>
            <person name="Chapman S.B."/>
            <person name="Chen Z."/>
            <person name="Engels R."/>
            <person name="Freedman E."/>
            <person name="Gellesch M."/>
            <person name="Goldberg J."/>
            <person name="Griggs A."/>
            <person name="Gujja S."/>
            <person name="Heilman E.R."/>
            <person name="Heiman D.I."/>
            <person name="Hepburn T.A."/>
            <person name="Howarth C."/>
            <person name="Jen D."/>
            <person name="Larson L."/>
            <person name="Mehta T."/>
            <person name="Park D."/>
            <person name="Pearson M."/>
            <person name="Richards J."/>
            <person name="Roberts A."/>
            <person name="Saif S."/>
            <person name="Shea T.D."/>
            <person name="Shenoy N."/>
            <person name="Sisk P."/>
            <person name="Stolte C."/>
            <person name="Sykes S.N."/>
            <person name="Walk T."/>
            <person name="White J."/>
            <person name="Yandava C."/>
            <person name="Haas B."/>
            <person name="Henn M.R."/>
            <person name="Nusbaum C."/>
            <person name="Birren B."/>
        </authorList>
    </citation>
    <scope>NUCLEOTIDE SEQUENCE [LARGE SCALE GENOMIC DNA]</scope>
    <source>
        <strain evidence="11 12">H605</strain>
    </source>
</reference>
<dbReference type="Proteomes" id="UP000243401">
    <property type="component" value="Unassembled WGS sequence"/>
</dbReference>
<dbReference type="SUPFAM" id="SSF141729">
    <property type="entry name" value="FimD N-terminal domain-like"/>
    <property type="match status" value="1"/>
</dbReference>
<dbReference type="Pfam" id="PF00577">
    <property type="entry name" value="Usher"/>
    <property type="match status" value="1"/>
</dbReference>
<keyword evidence="3" id="KW-0813">Transport</keyword>
<keyword evidence="6" id="KW-0732">Signal</keyword>
<evidence type="ECO:0000256" key="3">
    <source>
        <dbReference type="ARBA" id="ARBA00022448"/>
    </source>
</evidence>
<dbReference type="Pfam" id="PF13954">
    <property type="entry name" value="PapC_N"/>
    <property type="match status" value="1"/>
</dbReference>
<sequence>MIFLRCEYKKKMAHCKLTRIAIIFSCIYAQSTNATETIEYDPSFLMGSSARGIDLSRYSDGNPAMPGNYDVKVYVNNISASSLNIEMIDVGKRNAEACISRKILSQLHIKQPDLRDGEAVLQKRNESADDCLDIAKAIPQSQVYFDTNDQKLELTVPQVWIMRNYQGYVDPSLWEDGINAAMLSYRMNAWRNTQHNDENQTFYTAFNTGINLGNWHLRSNGNYSWQQDIGSNLDFQNSYLQRELPFIRSQLVVGETYTTGETFDSVSIKGVRLYSDDRMLPPSMTGFAPVIRGVANSNAKVTVTQGGYKIYEGTVPPGEFAIDDISPSGYGNDLLVTIEEADGSRRTFSQPFSSVIQMLRPGVGRWDISGGQIDRDDLRDDYNLLQGTWYYGINNTFTGYTGIQLTDADYQAFLLGVGVNTSIGAVSFDVTQSQARIYEDKTYTGQSYRVSWNKMFNETNTSLNLAAYRYSTSNYLGLNDALNLQDDAKHLPANERQTMNTYQRLRNQFTISLNQPLKFKEIDYGSFYLNGSWTDYWGGSSSRSYYSMGYSKGTDWGSWSASIQRTWNEDGEQDDSFYLSVSLPIEKLFGGKRRESGFQYVDARMNTDFNGSHAFSASTNGASGDGKYSYSVSTDYIINKNSTDLADIGGYISYESPWGTLSASASADTDSNRQMSLSTDGGFVLHQGGVTFSGDSFSDSDTLVLVKAPGAAGARINYGNNTIDRWGYGISSSASPYKENNISLDIKGLENDVELKSTSSRTVPRYGAITLTNFETDQGRSAMVTLHRNDGQPLPFAADVTDEQGNVLGYIGQGNRAFIRGIEDKGVLRVNWFDENRQAQHCLAHYQVPMTATEESGNRSLLLDNVLCTVSVTR</sequence>
<dbReference type="PANTHER" id="PTHR30451:SF3">
    <property type="entry name" value="OUTER MEMBRANE USHER PROTEIN HTRE-RELATED"/>
    <property type="match status" value="1"/>
</dbReference>
<dbReference type="Pfam" id="PF13953">
    <property type="entry name" value="PapC_C"/>
    <property type="match status" value="1"/>
</dbReference>
<dbReference type="GO" id="GO:0009279">
    <property type="term" value="C:cell outer membrane"/>
    <property type="evidence" value="ECO:0007669"/>
    <property type="project" value="UniProtKB-SubCell"/>
</dbReference>
<dbReference type="InterPro" id="IPR037224">
    <property type="entry name" value="PapC_N_sf"/>
</dbReference>
<dbReference type="EMBL" id="ADJX01000001">
    <property type="protein sequence ID" value="OSL50904.1"/>
    <property type="molecule type" value="Genomic_DNA"/>
</dbReference>
<evidence type="ECO:0000313" key="12">
    <source>
        <dbReference type="Proteomes" id="UP000243401"/>
    </source>
</evidence>
<organism evidence="11 12">
    <name type="scientific">Escherichia coli H605</name>
    <dbReference type="NCBI Taxonomy" id="656410"/>
    <lineage>
        <taxon>Bacteria</taxon>
        <taxon>Pseudomonadati</taxon>
        <taxon>Pseudomonadota</taxon>
        <taxon>Gammaproteobacteria</taxon>
        <taxon>Enterobacterales</taxon>
        <taxon>Enterobacteriaceae</taxon>
        <taxon>Escherichia</taxon>
    </lineage>
</organism>
<accession>A0AAJ3U284</accession>
<dbReference type="FunFam" id="2.60.40.3110:FF:000001">
    <property type="entry name" value="Putative fimbrial outer membrane usher"/>
    <property type="match status" value="1"/>
</dbReference>
<dbReference type="Gene3D" id="2.60.40.2070">
    <property type="match status" value="1"/>
</dbReference>
<evidence type="ECO:0000259" key="9">
    <source>
        <dbReference type="Pfam" id="PF13953"/>
    </source>
</evidence>